<evidence type="ECO:0000313" key="4">
    <source>
        <dbReference type="Proteomes" id="UP001596157"/>
    </source>
</evidence>
<dbReference type="PANTHER" id="PTHR43586">
    <property type="entry name" value="CYSTEINE DESULFURASE"/>
    <property type="match status" value="1"/>
</dbReference>
<name>A0ABW0EVP8_9PSEU</name>
<dbReference type="InterPro" id="IPR000192">
    <property type="entry name" value="Aminotrans_V_dom"/>
</dbReference>
<dbReference type="PANTHER" id="PTHR43586:SF15">
    <property type="entry name" value="BLR3095 PROTEIN"/>
    <property type="match status" value="1"/>
</dbReference>
<dbReference type="Pfam" id="PF00266">
    <property type="entry name" value="Aminotran_5"/>
    <property type="match status" value="1"/>
</dbReference>
<accession>A0ABW0EVP8</accession>
<feature type="domain" description="Aminotransferase class V" evidence="2">
    <location>
        <begin position="48"/>
        <end position="323"/>
    </location>
</feature>
<keyword evidence="3" id="KW-0032">Aminotransferase</keyword>
<dbReference type="InterPro" id="IPR015421">
    <property type="entry name" value="PyrdxlP-dep_Trfase_major"/>
</dbReference>
<keyword evidence="4" id="KW-1185">Reference proteome</keyword>
<reference evidence="4" key="1">
    <citation type="journal article" date="2019" name="Int. J. Syst. Evol. Microbiol.">
        <title>The Global Catalogue of Microorganisms (GCM) 10K type strain sequencing project: providing services to taxonomists for standard genome sequencing and annotation.</title>
        <authorList>
            <consortium name="The Broad Institute Genomics Platform"/>
            <consortium name="The Broad Institute Genome Sequencing Center for Infectious Disease"/>
            <person name="Wu L."/>
            <person name="Ma J."/>
        </authorList>
    </citation>
    <scope>NUCLEOTIDE SEQUENCE [LARGE SCALE GENOMIC DNA]</scope>
    <source>
        <strain evidence="4">CCUG 59778</strain>
    </source>
</reference>
<protein>
    <submittedName>
        <fullName evidence="3">Aminotransferase class V-fold PLP-dependent enzyme</fullName>
    </submittedName>
</protein>
<evidence type="ECO:0000259" key="2">
    <source>
        <dbReference type="Pfam" id="PF00266"/>
    </source>
</evidence>
<dbReference type="Gene3D" id="3.40.640.10">
    <property type="entry name" value="Type I PLP-dependent aspartate aminotransferase-like (Major domain)"/>
    <property type="match status" value="1"/>
</dbReference>
<dbReference type="InterPro" id="IPR015422">
    <property type="entry name" value="PyrdxlP-dep_Trfase_small"/>
</dbReference>
<evidence type="ECO:0000256" key="1">
    <source>
        <dbReference type="SAM" id="MobiDB-lite"/>
    </source>
</evidence>
<organism evidence="3 4">
    <name type="scientific">Actinokineospora guangxiensis</name>
    <dbReference type="NCBI Taxonomy" id="1490288"/>
    <lineage>
        <taxon>Bacteria</taxon>
        <taxon>Bacillati</taxon>
        <taxon>Actinomycetota</taxon>
        <taxon>Actinomycetes</taxon>
        <taxon>Pseudonocardiales</taxon>
        <taxon>Pseudonocardiaceae</taxon>
        <taxon>Actinokineospora</taxon>
    </lineage>
</organism>
<dbReference type="EMBL" id="JBHSKF010000019">
    <property type="protein sequence ID" value="MFC5290816.1"/>
    <property type="molecule type" value="Genomic_DNA"/>
</dbReference>
<comment type="caution">
    <text evidence="3">The sequence shown here is derived from an EMBL/GenBank/DDBJ whole genome shotgun (WGS) entry which is preliminary data.</text>
</comment>
<dbReference type="RefSeq" id="WP_378250718.1">
    <property type="nucleotide sequence ID" value="NZ_JBHSKF010000019.1"/>
</dbReference>
<dbReference type="SUPFAM" id="SSF53383">
    <property type="entry name" value="PLP-dependent transferases"/>
    <property type="match status" value="1"/>
</dbReference>
<feature type="compositionally biased region" description="Low complexity" evidence="1">
    <location>
        <begin position="344"/>
        <end position="357"/>
    </location>
</feature>
<evidence type="ECO:0000313" key="3">
    <source>
        <dbReference type="EMBL" id="MFC5290816.1"/>
    </source>
</evidence>
<proteinExistence type="predicted"/>
<sequence length="357" mass="36999">MHETYLAEFAEPTGYLDFARFGPPSRAVAAVTARLTDAAVRSGPGTVTALMDHEARARAAAARLSGADVERVVLMPNTSTGIAQAASGIAGRVLVPAADFPANTYPWSRADRGPVDWLTARPTPDAVAAALRPDTTAVAVSAVDFRTGWPADLAALREVVGDRLLVVDGIQGFGAVESAWDAADVLVVGGQKWLRAGWSTGFAVLSPTALERIAPRFASWRGAHEHMVFDNTVHPPAADAESWLLTNPNPIAAAALAEALELVESAGVGAIASRIAERVGELADAVQSAGLPIVDRGPTILTFTAPDIPATAKALSDAGIAASPRTDHIRLSPHASTTPASVEALRASLSPARAAKR</sequence>
<dbReference type="Proteomes" id="UP001596157">
    <property type="component" value="Unassembled WGS sequence"/>
</dbReference>
<keyword evidence="3" id="KW-0808">Transferase</keyword>
<dbReference type="InterPro" id="IPR015424">
    <property type="entry name" value="PyrdxlP-dep_Trfase"/>
</dbReference>
<feature type="region of interest" description="Disordered" evidence="1">
    <location>
        <begin position="327"/>
        <end position="357"/>
    </location>
</feature>
<dbReference type="GO" id="GO:0008483">
    <property type="term" value="F:transaminase activity"/>
    <property type="evidence" value="ECO:0007669"/>
    <property type="project" value="UniProtKB-KW"/>
</dbReference>
<dbReference type="Gene3D" id="3.90.1150.10">
    <property type="entry name" value="Aspartate Aminotransferase, domain 1"/>
    <property type="match status" value="1"/>
</dbReference>
<gene>
    <name evidence="3" type="ORF">ACFPM7_27520</name>
</gene>